<proteinExistence type="predicted"/>
<accession>A0A6S6Z3N1</accession>
<gene>
    <name evidence="2" type="ORF">LMG3431_02934</name>
</gene>
<reference evidence="2 3" key="1">
    <citation type="submission" date="2020-04" db="EMBL/GenBank/DDBJ databases">
        <authorList>
            <person name="De Canck E."/>
        </authorList>
    </citation>
    <scope>NUCLEOTIDE SEQUENCE [LARGE SCALE GENOMIC DNA]</scope>
    <source>
        <strain evidence="2 3">LMG 3431</strain>
    </source>
</reference>
<dbReference type="EMBL" id="CADIJX010000003">
    <property type="protein sequence ID" value="CAB3652686.1"/>
    <property type="molecule type" value="Genomic_DNA"/>
</dbReference>
<evidence type="ECO:0000313" key="3">
    <source>
        <dbReference type="Proteomes" id="UP000494108"/>
    </source>
</evidence>
<dbReference type="RefSeq" id="WP_246288275.1">
    <property type="nucleotide sequence ID" value="NZ_CADIJX010000003.1"/>
</dbReference>
<sequence length="293" mass="31266">MHIAQGSAPKRSRRAISQRGRAGTSRSSSHLAHGAFAIVLAIGAVPAWAADSADLAKQLSNPVAALISVPFQYNYDRGIGPNHSGHRDTVNIQPVVPITLNADWNLISRTILPVTWQHDVTGDGSSQSGLGDTVQSFFFSPAKPTAAGTIWGLGPALLLPTATDSQLGGKKWGAGPTGVILQQSGPWTYGGLANHIWSYAGQSSRPGVSSTFLQPFLAYTTPDAITYGLNTESTYDWKKSEWSVPINLQVSKVAKIGDQPVSFQVGLRYWAESAENGPRGWGGRFTVTLLFPK</sequence>
<keyword evidence="3" id="KW-1185">Reference proteome</keyword>
<dbReference type="AlphaFoldDB" id="A0A6S6Z3N1"/>
<evidence type="ECO:0000256" key="1">
    <source>
        <dbReference type="SAM" id="MobiDB-lite"/>
    </source>
</evidence>
<feature type="region of interest" description="Disordered" evidence="1">
    <location>
        <begin position="1"/>
        <end position="28"/>
    </location>
</feature>
<evidence type="ECO:0008006" key="4">
    <source>
        <dbReference type="Google" id="ProtNLM"/>
    </source>
</evidence>
<protein>
    <recommendedName>
        <fullName evidence="4">Transporter</fullName>
    </recommendedName>
</protein>
<organism evidence="2 3">
    <name type="scientific">Achromobacter pestifer</name>
    <dbReference type="NCBI Taxonomy" id="1353889"/>
    <lineage>
        <taxon>Bacteria</taxon>
        <taxon>Pseudomonadati</taxon>
        <taxon>Pseudomonadota</taxon>
        <taxon>Betaproteobacteria</taxon>
        <taxon>Burkholderiales</taxon>
        <taxon>Alcaligenaceae</taxon>
        <taxon>Achromobacter</taxon>
    </lineage>
</organism>
<name>A0A6S6Z3N1_9BURK</name>
<dbReference type="Proteomes" id="UP000494108">
    <property type="component" value="Unassembled WGS sequence"/>
</dbReference>
<evidence type="ECO:0000313" key="2">
    <source>
        <dbReference type="EMBL" id="CAB3652686.1"/>
    </source>
</evidence>